<evidence type="ECO:0000256" key="5">
    <source>
        <dbReference type="ARBA" id="ARBA00023128"/>
    </source>
</evidence>
<dbReference type="GO" id="GO:0032981">
    <property type="term" value="P:mitochondrial respiratory chain complex I assembly"/>
    <property type="evidence" value="ECO:0007669"/>
    <property type="project" value="TreeGrafter"/>
</dbReference>
<accession>B4HIB3</accession>
<keyword evidence="4 7" id="KW-0808">Transferase</keyword>
<dbReference type="EMBL" id="CH480815">
    <property type="protein sequence ID" value="EDW42628.1"/>
    <property type="molecule type" value="Genomic_DNA"/>
</dbReference>
<comment type="similarity">
    <text evidence="2 7">Belongs to the NDUFAF7 family.</text>
</comment>
<evidence type="ECO:0000256" key="8">
    <source>
        <dbReference type="SAM" id="MobiDB-lite"/>
    </source>
</evidence>
<dbReference type="PANTHER" id="PTHR12049">
    <property type="entry name" value="PROTEIN ARGININE METHYLTRANSFERASE NDUFAF7, MITOCHONDRIAL"/>
    <property type="match status" value="1"/>
</dbReference>
<dbReference type="GO" id="GO:0005739">
    <property type="term" value="C:mitochondrion"/>
    <property type="evidence" value="ECO:0007669"/>
    <property type="project" value="UniProtKB-SubCell"/>
</dbReference>
<dbReference type="InterPro" id="IPR003788">
    <property type="entry name" value="NDUFAF7"/>
</dbReference>
<evidence type="ECO:0000256" key="2">
    <source>
        <dbReference type="ARBA" id="ARBA00005891"/>
    </source>
</evidence>
<dbReference type="GO" id="GO:0032259">
    <property type="term" value="P:methylation"/>
    <property type="evidence" value="ECO:0007669"/>
    <property type="project" value="UniProtKB-KW"/>
</dbReference>
<evidence type="ECO:0000256" key="3">
    <source>
        <dbReference type="ARBA" id="ARBA00022603"/>
    </source>
</evidence>
<comment type="subcellular location">
    <subcellularLocation>
        <location evidence="1 7">Mitochondrion</location>
    </subcellularLocation>
</comment>
<reference evidence="9 10" key="1">
    <citation type="journal article" date="2007" name="Nature">
        <title>Evolution of genes and genomes on the Drosophila phylogeny.</title>
        <authorList>
            <consortium name="Drosophila 12 Genomes Consortium"/>
            <person name="Clark A.G."/>
            <person name="Eisen M.B."/>
            <person name="Smith D.R."/>
            <person name="Bergman C.M."/>
            <person name="Oliver B."/>
            <person name="Markow T.A."/>
            <person name="Kaufman T.C."/>
            <person name="Kellis M."/>
            <person name="Gelbart W."/>
            <person name="Iyer V.N."/>
            <person name="Pollard D.A."/>
            <person name="Sackton T.B."/>
            <person name="Larracuente A.M."/>
            <person name="Singh N.D."/>
            <person name="Abad J.P."/>
            <person name="Abt D.N."/>
            <person name="Adryan B."/>
            <person name="Aguade M."/>
            <person name="Akashi H."/>
            <person name="Anderson W.W."/>
            <person name="Aquadro C.F."/>
            <person name="Ardell D.H."/>
            <person name="Arguello R."/>
            <person name="Artieri C.G."/>
            <person name="Barbash D.A."/>
            <person name="Barker D."/>
            <person name="Barsanti P."/>
            <person name="Batterham P."/>
            <person name="Batzoglou S."/>
            <person name="Begun D."/>
            <person name="Bhutkar A."/>
            <person name="Blanco E."/>
            <person name="Bosak S.A."/>
            <person name="Bradley R.K."/>
            <person name="Brand A.D."/>
            <person name="Brent M.R."/>
            <person name="Brooks A.N."/>
            <person name="Brown R.H."/>
            <person name="Butlin R.K."/>
            <person name="Caggese C."/>
            <person name="Calvi B.R."/>
            <person name="Bernardo de Carvalho A."/>
            <person name="Caspi A."/>
            <person name="Castrezana S."/>
            <person name="Celniker S.E."/>
            <person name="Chang J.L."/>
            <person name="Chapple C."/>
            <person name="Chatterji S."/>
            <person name="Chinwalla A."/>
            <person name="Civetta A."/>
            <person name="Clifton S.W."/>
            <person name="Comeron J.M."/>
            <person name="Costello J.C."/>
            <person name="Coyne J.A."/>
            <person name="Daub J."/>
            <person name="David R.G."/>
            <person name="Delcher A.L."/>
            <person name="Delehaunty K."/>
            <person name="Do C.B."/>
            <person name="Ebling H."/>
            <person name="Edwards K."/>
            <person name="Eickbush T."/>
            <person name="Evans J.D."/>
            <person name="Filipski A."/>
            <person name="Findeiss S."/>
            <person name="Freyhult E."/>
            <person name="Fulton L."/>
            <person name="Fulton R."/>
            <person name="Garcia A.C."/>
            <person name="Gardiner A."/>
            <person name="Garfield D.A."/>
            <person name="Garvin B.E."/>
            <person name="Gibson G."/>
            <person name="Gilbert D."/>
            <person name="Gnerre S."/>
            <person name="Godfrey J."/>
            <person name="Good R."/>
            <person name="Gotea V."/>
            <person name="Gravely B."/>
            <person name="Greenberg A.J."/>
            <person name="Griffiths-Jones S."/>
            <person name="Gross S."/>
            <person name="Guigo R."/>
            <person name="Gustafson E.A."/>
            <person name="Haerty W."/>
            <person name="Hahn M.W."/>
            <person name="Halligan D.L."/>
            <person name="Halpern A.L."/>
            <person name="Halter G.M."/>
            <person name="Han M.V."/>
            <person name="Heger A."/>
            <person name="Hillier L."/>
            <person name="Hinrichs A.S."/>
            <person name="Holmes I."/>
            <person name="Hoskins R.A."/>
            <person name="Hubisz M.J."/>
            <person name="Hultmark D."/>
            <person name="Huntley M.A."/>
            <person name="Jaffe D.B."/>
            <person name="Jagadeeshan S."/>
            <person name="Jeck W.R."/>
            <person name="Johnson J."/>
            <person name="Jones C.D."/>
            <person name="Jordan W.C."/>
            <person name="Karpen G.H."/>
            <person name="Kataoka E."/>
            <person name="Keightley P.D."/>
            <person name="Kheradpour P."/>
            <person name="Kirkness E.F."/>
            <person name="Koerich L.B."/>
            <person name="Kristiansen K."/>
            <person name="Kudrna D."/>
            <person name="Kulathinal R.J."/>
            <person name="Kumar S."/>
            <person name="Kwok R."/>
            <person name="Lander E."/>
            <person name="Langley C.H."/>
            <person name="Lapoint R."/>
            <person name="Lazzaro B.P."/>
            <person name="Lee S.J."/>
            <person name="Levesque L."/>
            <person name="Li R."/>
            <person name="Lin C.F."/>
            <person name="Lin M.F."/>
            <person name="Lindblad-Toh K."/>
            <person name="Llopart A."/>
            <person name="Long M."/>
            <person name="Low L."/>
            <person name="Lozovsky E."/>
            <person name="Lu J."/>
            <person name="Luo M."/>
            <person name="Machado C.A."/>
            <person name="Makalowski W."/>
            <person name="Marzo M."/>
            <person name="Matsuda M."/>
            <person name="Matzkin L."/>
            <person name="McAllister B."/>
            <person name="McBride C.S."/>
            <person name="McKernan B."/>
            <person name="McKernan K."/>
            <person name="Mendez-Lago M."/>
            <person name="Minx P."/>
            <person name="Mollenhauer M.U."/>
            <person name="Montooth K."/>
            <person name="Mount S.M."/>
            <person name="Mu X."/>
            <person name="Myers E."/>
            <person name="Negre B."/>
            <person name="Newfeld S."/>
            <person name="Nielsen R."/>
            <person name="Noor M.A."/>
            <person name="O'Grady P."/>
            <person name="Pachter L."/>
            <person name="Papaceit M."/>
            <person name="Parisi M.J."/>
            <person name="Parisi M."/>
            <person name="Parts L."/>
            <person name="Pedersen J.S."/>
            <person name="Pesole G."/>
            <person name="Phillippy A.M."/>
            <person name="Ponting C.P."/>
            <person name="Pop M."/>
            <person name="Porcelli D."/>
            <person name="Powell J.R."/>
            <person name="Prohaska S."/>
            <person name="Pruitt K."/>
            <person name="Puig M."/>
            <person name="Quesneville H."/>
            <person name="Ram K.R."/>
            <person name="Rand D."/>
            <person name="Rasmussen M.D."/>
            <person name="Reed L.K."/>
            <person name="Reenan R."/>
            <person name="Reily A."/>
            <person name="Remington K.A."/>
            <person name="Rieger T.T."/>
            <person name="Ritchie M.G."/>
            <person name="Robin C."/>
            <person name="Rogers Y.H."/>
            <person name="Rohde C."/>
            <person name="Rozas J."/>
            <person name="Rubenfield M.J."/>
            <person name="Ruiz A."/>
            <person name="Russo S."/>
            <person name="Salzberg S.L."/>
            <person name="Sanchez-Gracia A."/>
            <person name="Saranga D.J."/>
            <person name="Sato H."/>
            <person name="Schaeffer S.W."/>
            <person name="Schatz M.C."/>
            <person name="Schlenke T."/>
            <person name="Schwartz R."/>
            <person name="Segarra C."/>
            <person name="Singh R.S."/>
            <person name="Sirot L."/>
            <person name="Sirota M."/>
            <person name="Sisneros N.B."/>
            <person name="Smith C.D."/>
            <person name="Smith T.F."/>
            <person name="Spieth J."/>
            <person name="Stage D.E."/>
            <person name="Stark A."/>
            <person name="Stephan W."/>
            <person name="Strausberg R.L."/>
            <person name="Strempel S."/>
            <person name="Sturgill D."/>
            <person name="Sutton G."/>
            <person name="Sutton G.G."/>
            <person name="Tao W."/>
            <person name="Teichmann S."/>
            <person name="Tobari Y.N."/>
            <person name="Tomimura Y."/>
            <person name="Tsolas J.M."/>
            <person name="Valente V.L."/>
            <person name="Venter E."/>
            <person name="Venter J.C."/>
            <person name="Vicario S."/>
            <person name="Vieira F.G."/>
            <person name="Vilella A.J."/>
            <person name="Villasante A."/>
            <person name="Walenz B."/>
            <person name="Wang J."/>
            <person name="Wasserman M."/>
            <person name="Watts T."/>
            <person name="Wilson D."/>
            <person name="Wilson R.K."/>
            <person name="Wing R.A."/>
            <person name="Wolfner M.F."/>
            <person name="Wong A."/>
            <person name="Wong G.K."/>
            <person name="Wu C.I."/>
            <person name="Wu G."/>
            <person name="Yamamoto D."/>
            <person name="Yang H.P."/>
            <person name="Yang S.P."/>
            <person name="Yorke J.A."/>
            <person name="Yoshida K."/>
            <person name="Zdobnov E."/>
            <person name="Zhang P."/>
            <person name="Zhang Y."/>
            <person name="Zimin A.V."/>
            <person name="Baldwin J."/>
            <person name="Abdouelleil A."/>
            <person name="Abdulkadir J."/>
            <person name="Abebe A."/>
            <person name="Abera B."/>
            <person name="Abreu J."/>
            <person name="Acer S.C."/>
            <person name="Aftuck L."/>
            <person name="Alexander A."/>
            <person name="An P."/>
            <person name="Anderson E."/>
            <person name="Anderson S."/>
            <person name="Arachi H."/>
            <person name="Azer M."/>
            <person name="Bachantsang P."/>
            <person name="Barry A."/>
            <person name="Bayul T."/>
            <person name="Berlin A."/>
            <person name="Bessette D."/>
            <person name="Bloom T."/>
            <person name="Blye J."/>
            <person name="Boguslavskiy L."/>
            <person name="Bonnet C."/>
            <person name="Boukhgalter B."/>
            <person name="Bourzgui I."/>
            <person name="Brown A."/>
            <person name="Cahill P."/>
            <person name="Channer S."/>
            <person name="Cheshatsang Y."/>
            <person name="Chuda L."/>
            <person name="Citroen M."/>
            <person name="Collymore A."/>
            <person name="Cooke P."/>
            <person name="Costello M."/>
            <person name="D'Aco K."/>
            <person name="Daza R."/>
            <person name="De Haan G."/>
            <person name="DeGray S."/>
            <person name="DeMaso C."/>
            <person name="Dhargay N."/>
            <person name="Dooley K."/>
            <person name="Dooley E."/>
            <person name="Doricent M."/>
            <person name="Dorje P."/>
            <person name="Dorjee K."/>
            <person name="Dupes A."/>
            <person name="Elong R."/>
            <person name="Falk J."/>
            <person name="Farina A."/>
            <person name="Faro S."/>
            <person name="Ferguson D."/>
            <person name="Fisher S."/>
            <person name="Foley C.D."/>
            <person name="Franke A."/>
            <person name="Friedrich D."/>
            <person name="Gadbois L."/>
            <person name="Gearin G."/>
            <person name="Gearin C.R."/>
            <person name="Giannoukos G."/>
            <person name="Goode T."/>
            <person name="Graham J."/>
            <person name="Grandbois E."/>
            <person name="Grewal S."/>
            <person name="Gyaltsen K."/>
            <person name="Hafez N."/>
            <person name="Hagos B."/>
            <person name="Hall J."/>
            <person name="Henson C."/>
            <person name="Hollinger A."/>
            <person name="Honan T."/>
            <person name="Huard M.D."/>
            <person name="Hughes L."/>
            <person name="Hurhula B."/>
            <person name="Husby M.E."/>
            <person name="Kamat A."/>
            <person name="Kanga B."/>
            <person name="Kashin S."/>
            <person name="Khazanovich D."/>
            <person name="Kisner P."/>
            <person name="Lance K."/>
            <person name="Lara M."/>
            <person name="Lee W."/>
            <person name="Lennon N."/>
            <person name="Letendre F."/>
            <person name="LeVine R."/>
            <person name="Lipovsky A."/>
            <person name="Liu X."/>
            <person name="Liu J."/>
            <person name="Liu S."/>
            <person name="Lokyitsang T."/>
            <person name="Lokyitsang Y."/>
            <person name="Lubonja R."/>
            <person name="Lui A."/>
            <person name="MacDonald P."/>
            <person name="Magnisalis V."/>
            <person name="Maru K."/>
            <person name="Matthews C."/>
            <person name="McCusker W."/>
            <person name="McDonough S."/>
            <person name="Mehta T."/>
            <person name="Meldrim J."/>
            <person name="Meneus L."/>
            <person name="Mihai O."/>
            <person name="Mihalev A."/>
            <person name="Mihova T."/>
            <person name="Mittelman R."/>
            <person name="Mlenga V."/>
            <person name="Montmayeur A."/>
            <person name="Mulrain L."/>
            <person name="Navidi A."/>
            <person name="Naylor J."/>
            <person name="Negash T."/>
            <person name="Nguyen T."/>
            <person name="Nguyen N."/>
            <person name="Nicol R."/>
            <person name="Norbu C."/>
            <person name="Norbu N."/>
            <person name="Novod N."/>
            <person name="O'Neill B."/>
            <person name="Osman S."/>
            <person name="Markiewicz E."/>
            <person name="Oyono O.L."/>
            <person name="Patti C."/>
            <person name="Phunkhang P."/>
            <person name="Pierre F."/>
            <person name="Priest M."/>
            <person name="Raghuraman S."/>
            <person name="Rege F."/>
            <person name="Reyes R."/>
            <person name="Rise C."/>
            <person name="Rogov P."/>
            <person name="Ross K."/>
            <person name="Ryan E."/>
            <person name="Settipalli S."/>
            <person name="Shea T."/>
            <person name="Sherpa N."/>
            <person name="Shi L."/>
            <person name="Shih D."/>
            <person name="Sparrow T."/>
            <person name="Spaulding J."/>
            <person name="Stalker J."/>
            <person name="Stange-Thomann N."/>
            <person name="Stavropoulos S."/>
            <person name="Stone C."/>
            <person name="Strader C."/>
            <person name="Tesfaye S."/>
            <person name="Thomson T."/>
            <person name="Thoulutsang Y."/>
            <person name="Thoulutsang D."/>
            <person name="Topham K."/>
            <person name="Topping I."/>
            <person name="Tsamla T."/>
            <person name="Vassiliev H."/>
            <person name="Vo A."/>
            <person name="Wangchuk T."/>
            <person name="Wangdi T."/>
            <person name="Weiand M."/>
            <person name="Wilkinson J."/>
            <person name="Wilson A."/>
            <person name="Yadav S."/>
            <person name="Young G."/>
            <person name="Yu Q."/>
            <person name="Zembek L."/>
            <person name="Zhong D."/>
            <person name="Zimmer A."/>
            <person name="Zwirko Z."/>
            <person name="Jaffe D.B."/>
            <person name="Alvarez P."/>
            <person name="Brockman W."/>
            <person name="Butler J."/>
            <person name="Chin C."/>
            <person name="Gnerre S."/>
            <person name="Grabherr M."/>
            <person name="Kleber M."/>
            <person name="Mauceli E."/>
            <person name="MacCallum I."/>
        </authorList>
    </citation>
    <scope>NUCLEOTIDE SEQUENCE [LARGE SCALE GENOMIC DNA]</scope>
    <source>
        <strain evidence="10">Rob3c / Tucson 14021-0248.25</strain>
    </source>
</reference>
<protein>
    <recommendedName>
        <fullName evidence="7">Protein arginine methyltransferase NDUFAF7</fullName>
        <ecNumber evidence="7">2.1.1.320</ecNumber>
    </recommendedName>
</protein>
<dbReference type="SMR" id="B4HIB3"/>
<gene>
    <name evidence="9" type="primary">Dsec\GM26109</name>
    <name evidence="9" type="ORF">Dsec_GM26109</name>
</gene>
<organism evidence="10">
    <name type="scientific">Drosophila sechellia</name>
    <name type="common">Fruit fly</name>
    <dbReference type="NCBI Taxonomy" id="7238"/>
    <lineage>
        <taxon>Eukaryota</taxon>
        <taxon>Metazoa</taxon>
        <taxon>Ecdysozoa</taxon>
        <taxon>Arthropoda</taxon>
        <taxon>Hexapoda</taxon>
        <taxon>Insecta</taxon>
        <taxon>Pterygota</taxon>
        <taxon>Neoptera</taxon>
        <taxon>Endopterygota</taxon>
        <taxon>Diptera</taxon>
        <taxon>Brachycera</taxon>
        <taxon>Muscomorpha</taxon>
        <taxon>Ephydroidea</taxon>
        <taxon>Drosophilidae</taxon>
        <taxon>Drosophila</taxon>
        <taxon>Sophophora</taxon>
    </lineage>
</organism>
<dbReference type="InterPro" id="IPR029063">
    <property type="entry name" value="SAM-dependent_MTases_sf"/>
</dbReference>
<dbReference type="Proteomes" id="UP000001292">
    <property type="component" value="Unassembled WGS sequence"/>
</dbReference>
<dbReference type="SUPFAM" id="SSF53335">
    <property type="entry name" value="S-adenosyl-L-methionine-dependent methyltransferases"/>
    <property type="match status" value="1"/>
</dbReference>
<sequence>MKLVGIWLVSEWRKMGCPSPFQLVELGPGRGTLARDVLKVLTKFKQKYRTSDPSQSDYQRSSRRHLLIGAQLPESPSSSAGPSVTGLTVGGSGVDGNANATGGGDAGEKTVGNPIGWLQEMCM</sequence>
<evidence type="ECO:0000256" key="4">
    <source>
        <dbReference type="ARBA" id="ARBA00022679"/>
    </source>
</evidence>
<dbReference type="Gene3D" id="3.40.50.150">
    <property type="entry name" value="Vaccinia Virus protein VP39"/>
    <property type="match status" value="1"/>
</dbReference>
<keyword evidence="5 7" id="KW-0496">Mitochondrion</keyword>
<dbReference type="HOGENOM" id="CLU_2017616_0_0_1"/>
<comment type="function">
    <text evidence="7">Arginine methyltransferase involved in the assembly or stability of mitochondrial NADH:ubiquinone oxidoreductase complex (complex I).</text>
</comment>
<dbReference type="Pfam" id="PF02636">
    <property type="entry name" value="Methyltransf_28"/>
    <property type="match status" value="1"/>
</dbReference>
<keyword evidence="3 7" id="KW-0489">Methyltransferase</keyword>
<evidence type="ECO:0000256" key="7">
    <source>
        <dbReference type="RuleBase" id="RU364114"/>
    </source>
</evidence>
<dbReference type="AlphaFoldDB" id="B4HIB3"/>
<dbReference type="PANTHER" id="PTHR12049:SF7">
    <property type="entry name" value="PROTEIN ARGININE METHYLTRANSFERASE NDUFAF7, MITOCHONDRIAL"/>
    <property type="match status" value="1"/>
</dbReference>
<feature type="region of interest" description="Disordered" evidence="8">
    <location>
        <begin position="71"/>
        <end position="111"/>
    </location>
</feature>
<dbReference type="EC" id="2.1.1.320" evidence="7"/>
<comment type="catalytic activity">
    <reaction evidence="6 7">
        <text>L-arginyl-[protein] + 2 S-adenosyl-L-methionine = N(omega),N(omega)'-dimethyl-L-arginyl-[protein] + 2 S-adenosyl-L-homocysteine + 2 H(+)</text>
        <dbReference type="Rhea" id="RHEA:48108"/>
        <dbReference type="Rhea" id="RHEA-COMP:10532"/>
        <dbReference type="Rhea" id="RHEA-COMP:11992"/>
        <dbReference type="ChEBI" id="CHEBI:15378"/>
        <dbReference type="ChEBI" id="CHEBI:29965"/>
        <dbReference type="ChEBI" id="CHEBI:57856"/>
        <dbReference type="ChEBI" id="CHEBI:59789"/>
        <dbReference type="ChEBI" id="CHEBI:88221"/>
        <dbReference type="EC" id="2.1.1.320"/>
    </reaction>
</comment>
<keyword evidence="10" id="KW-1185">Reference proteome</keyword>
<evidence type="ECO:0000313" key="9">
    <source>
        <dbReference type="EMBL" id="EDW42628.1"/>
    </source>
</evidence>
<dbReference type="STRING" id="7238.B4HIB3"/>
<evidence type="ECO:0000256" key="1">
    <source>
        <dbReference type="ARBA" id="ARBA00004173"/>
    </source>
</evidence>
<evidence type="ECO:0000313" key="10">
    <source>
        <dbReference type="Proteomes" id="UP000001292"/>
    </source>
</evidence>
<dbReference type="GO" id="GO:0035243">
    <property type="term" value="F:protein-arginine omega-N symmetric methyltransferase activity"/>
    <property type="evidence" value="ECO:0007669"/>
    <property type="project" value="UniProtKB-EC"/>
</dbReference>
<evidence type="ECO:0000256" key="6">
    <source>
        <dbReference type="ARBA" id="ARBA00048612"/>
    </source>
</evidence>
<proteinExistence type="inferred from homology"/>
<name>B4HIB3_DROSE</name>